<protein>
    <submittedName>
        <fullName evidence="1">Uncharacterized protein</fullName>
    </submittedName>
</protein>
<keyword evidence="2" id="KW-1185">Reference proteome</keyword>
<dbReference type="EMBL" id="ON529858">
    <property type="protein sequence ID" value="UTC29744.1"/>
    <property type="molecule type" value="Genomic_DNA"/>
</dbReference>
<reference evidence="1" key="1">
    <citation type="submission" date="2022-05" db="EMBL/GenBank/DDBJ databases">
        <authorList>
            <person name="Friedrich I."/>
            <person name="Poehlein A."/>
            <person name="Schneider D."/>
            <person name="Hertel R."/>
            <person name="Daniel R."/>
        </authorList>
    </citation>
    <scope>NUCLEOTIDE SEQUENCE</scope>
</reference>
<organism evidence="1 2">
    <name type="scientific">Brevundimonas phage vB_BgoS-Bajun</name>
    <dbReference type="NCBI Taxonomy" id="2948594"/>
    <lineage>
        <taxon>Viruses</taxon>
        <taxon>Duplodnaviria</taxon>
        <taxon>Heunggongvirae</taxon>
        <taxon>Uroviricota</taxon>
        <taxon>Caudoviricetes</taxon>
        <taxon>Dolichocephalovirinae</taxon>
    </lineage>
</organism>
<proteinExistence type="predicted"/>
<sequence>MLSTGDLTIAMVAGPDAYERIQRDGREIRRLPIQEGKDWVYPASVRQEAEALGFVFGEKLDDLFIEVVKAPDGWVFQSTDHSLYTSIVDDKGRIRGQMGARTLYDTFADYHWHSRYVLQDVREEGWFEKYQPTRLTKTVKRKVLVDDGSRLEHPQYRDSHDPFGGYVYHHKEAPGRYEMVDVEVALPDAKQPKPQPYWQAKGILDRETGEHIFLSEKMIQPPRDSPSYMKFDEREAREKELWAVAAAELDRLFPNHKDITAYWS</sequence>
<dbReference type="Proteomes" id="UP001057427">
    <property type="component" value="Segment"/>
</dbReference>
<name>A0A9E7N7E4_9CAUD</name>
<gene>
    <name evidence="1" type="ORF">BAJUN_01140</name>
</gene>
<evidence type="ECO:0000313" key="1">
    <source>
        <dbReference type="EMBL" id="UTC29744.1"/>
    </source>
</evidence>
<evidence type="ECO:0000313" key="2">
    <source>
        <dbReference type="Proteomes" id="UP001057427"/>
    </source>
</evidence>
<accession>A0A9E7N7E4</accession>